<dbReference type="Gramene" id="FCD_00024245-RA">
    <property type="protein sequence ID" value="FCD_00024245-RA:cds"/>
    <property type="gene ID" value="FCD_00024245"/>
</dbReference>
<dbReference type="InterPro" id="IPR024489">
    <property type="entry name" value="Organ_specific_prot"/>
</dbReference>
<sequence>MKSIFAFFAVFSILLMGSFSYARKDVGEYWNSIMKDQPMPEEIRDLFRDQDPPSLTSSTKQDRFVRNFDVRPNAIIYHSHSLQPEGENSHKPSVHNHHEELQEPAKQISRD</sequence>
<protein>
    <recommendedName>
        <fullName evidence="5">Organ specific protein</fullName>
    </recommendedName>
</protein>
<evidence type="ECO:0000313" key="3">
    <source>
        <dbReference type="EMBL" id="GMN70581.1"/>
    </source>
</evidence>
<evidence type="ECO:0008006" key="5">
    <source>
        <dbReference type="Google" id="ProtNLM"/>
    </source>
</evidence>
<evidence type="ECO:0000256" key="1">
    <source>
        <dbReference type="SAM" id="MobiDB-lite"/>
    </source>
</evidence>
<proteinExistence type="predicted"/>
<dbReference type="EMBL" id="BTGU01001188">
    <property type="protein sequence ID" value="GMN70581.1"/>
    <property type="molecule type" value="Genomic_DNA"/>
</dbReference>
<feature type="region of interest" description="Disordered" evidence="1">
    <location>
        <begin position="79"/>
        <end position="111"/>
    </location>
</feature>
<keyword evidence="4" id="KW-1185">Reference proteome</keyword>
<gene>
    <name evidence="3" type="ORF">TIFTF001_039624</name>
</gene>
<feature type="signal peptide" evidence="2">
    <location>
        <begin position="1"/>
        <end position="22"/>
    </location>
</feature>
<accession>A0AA88JG16</accession>
<organism evidence="3 4">
    <name type="scientific">Ficus carica</name>
    <name type="common">Common fig</name>
    <dbReference type="NCBI Taxonomy" id="3494"/>
    <lineage>
        <taxon>Eukaryota</taxon>
        <taxon>Viridiplantae</taxon>
        <taxon>Streptophyta</taxon>
        <taxon>Embryophyta</taxon>
        <taxon>Tracheophyta</taxon>
        <taxon>Spermatophyta</taxon>
        <taxon>Magnoliopsida</taxon>
        <taxon>eudicotyledons</taxon>
        <taxon>Gunneridae</taxon>
        <taxon>Pentapetalae</taxon>
        <taxon>rosids</taxon>
        <taxon>fabids</taxon>
        <taxon>Rosales</taxon>
        <taxon>Moraceae</taxon>
        <taxon>Ficeae</taxon>
        <taxon>Ficus</taxon>
    </lineage>
</organism>
<feature type="chain" id="PRO_5041711058" description="Organ specific protein" evidence="2">
    <location>
        <begin position="23"/>
        <end position="111"/>
    </location>
</feature>
<name>A0AA88JG16_FICCA</name>
<evidence type="ECO:0000313" key="4">
    <source>
        <dbReference type="Proteomes" id="UP001187192"/>
    </source>
</evidence>
<feature type="compositionally biased region" description="Basic and acidic residues" evidence="1">
    <location>
        <begin position="96"/>
        <end position="111"/>
    </location>
</feature>
<dbReference type="Pfam" id="PF10950">
    <property type="entry name" value="Organ_specific"/>
    <property type="match status" value="1"/>
</dbReference>
<comment type="caution">
    <text evidence="3">The sequence shown here is derived from an EMBL/GenBank/DDBJ whole genome shotgun (WGS) entry which is preliminary data.</text>
</comment>
<dbReference type="AlphaFoldDB" id="A0AA88JG16"/>
<dbReference type="PANTHER" id="PTHR33731">
    <property type="entry name" value="PROTEIN, PUTATIVE-RELATED"/>
    <property type="match status" value="1"/>
</dbReference>
<keyword evidence="2" id="KW-0732">Signal</keyword>
<evidence type="ECO:0000256" key="2">
    <source>
        <dbReference type="SAM" id="SignalP"/>
    </source>
</evidence>
<reference evidence="3" key="1">
    <citation type="submission" date="2023-07" db="EMBL/GenBank/DDBJ databases">
        <title>draft genome sequence of fig (Ficus carica).</title>
        <authorList>
            <person name="Takahashi T."/>
            <person name="Nishimura K."/>
        </authorList>
    </citation>
    <scope>NUCLEOTIDE SEQUENCE</scope>
</reference>
<dbReference type="PANTHER" id="PTHR33731:SF17">
    <property type="entry name" value="ORGAN-SPECIFIC PROTEIN P4-LIKE"/>
    <property type="match status" value="1"/>
</dbReference>
<dbReference type="Proteomes" id="UP001187192">
    <property type="component" value="Unassembled WGS sequence"/>
</dbReference>